<dbReference type="InterPro" id="IPR009075">
    <property type="entry name" value="AcylCo_DH/oxidase_C"/>
</dbReference>
<evidence type="ECO:0000313" key="8">
    <source>
        <dbReference type="EMBL" id="QMT01307.1"/>
    </source>
</evidence>
<evidence type="ECO:0000256" key="3">
    <source>
        <dbReference type="ARBA" id="ARBA00022630"/>
    </source>
</evidence>
<evidence type="ECO:0000256" key="4">
    <source>
        <dbReference type="ARBA" id="ARBA00022827"/>
    </source>
</evidence>
<keyword evidence="5" id="KW-0560">Oxidoreductase</keyword>
<dbReference type="EMBL" id="CP059491">
    <property type="protein sequence ID" value="QMT01307.1"/>
    <property type="molecule type" value="Genomic_DNA"/>
</dbReference>
<dbReference type="Pfam" id="PF00441">
    <property type="entry name" value="Acyl-CoA_dh_1"/>
    <property type="match status" value="1"/>
</dbReference>
<protein>
    <submittedName>
        <fullName evidence="8">Acyl-CoA dehydrogenase family protein</fullName>
    </submittedName>
</protein>
<dbReference type="KEGG" id="gji:H1R19_21155"/>
<organism evidence="8 9">
    <name type="scientific">Gordonia jinghuaiqii</name>
    <dbReference type="NCBI Taxonomy" id="2758710"/>
    <lineage>
        <taxon>Bacteria</taxon>
        <taxon>Bacillati</taxon>
        <taxon>Actinomycetota</taxon>
        <taxon>Actinomycetes</taxon>
        <taxon>Mycobacteriales</taxon>
        <taxon>Gordoniaceae</taxon>
        <taxon>Gordonia</taxon>
    </lineage>
</organism>
<evidence type="ECO:0000256" key="1">
    <source>
        <dbReference type="ARBA" id="ARBA00001974"/>
    </source>
</evidence>
<comment type="similarity">
    <text evidence="2">Belongs to the acyl-CoA dehydrogenase family.</text>
</comment>
<evidence type="ECO:0000259" key="6">
    <source>
        <dbReference type="Pfam" id="PF00441"/>
    </source>
</evidence>
<dbReference type="Gene3D" id="1.20.140.10">
    <property type="entry name" value="Butyryl-CoA Dehydrogenase, subunit A, domain 3"/>
    <property type="match status" value="1"/>
</dbReference>
<sequence length="365" mass="38478">MTGSSIAEASRPSDWTALVPTPESLALAASARDHFAKLGTRQLAREALADARTAESLWHSLVDAGYPQIGVPESRGGIGDAFDLTVLLEEAGRALLPAPLLTTCASIQLLLQAEPTEGEEVGHAHLAFGVGRGRVHGTRAHSEVLTVVDGHGATEYVIVLDDPGVDIHVVTVDPRATGVRSTAKGADLDASRSIVEIALDRAETTSVRTVPRTSVAELLSPVRMCIAADLLGVAAGALHDAIEHVQRRHQFGRPLGAFQAVKHQLVEAYVSVEKTRSLVHGSALAVTDSPREHETTVLTTLALATALRTSIDVSGRYIQLLGAMGVTFESDAHLYLRRAHQTAQATGSAAALFAQAAALQRSTHV</sequence>
<dbReference type="GO" id="GO:0003995">
    <property type="term" value="F:acyl-CoA dehydrogenase activity"/>
    <property type="evidence" value="ECO:0007669"/>
    <property type="project" value="TreeGrafter"/>
</dbReference>
<feature type="domain" description="Acyl-CoA dehydrogenase/oxidase N-terminal" evidence="7">
    <location>
        <begin position="21"/>
        <end position="102"/>
    </location>
</feature>
<gene>
    <name evidence="8" type="ORF">H1R19_21155</name>
</gene>
<feature type="domain" description="Acyl-CoA dehydrogenase/oxidase C-terminal" evidence="6">
    <location>
        <begin position="217"/>
        <end position="350"/>
    </location>
</feature>
<evidence type="ECO:0000259" key="7">
    <source>
        <dbReference type="Pfam" id="PF02771"/>
    </source>
</evidence>
<keyword evidence="4" id="KW-0274">FAD</keyword>
<dbReference type="GO" id="GO:0050660">
    <property type="term" value="F:flavin adenine dinucleotide binding"/>
    <property type="evidence" value="ECO:0007669"/>
    <property type="project" value="InterPro"/>
</dbReference>
<dbReference type="PANTHER" id="PTHR43884">
    <property type="entry name" value="ACYL-COA DEHYDROGENASE"/>
    <property type="match status" value="1"/>
</dbReference>
<dbReference type="InterPro" id="IPR036250">
    <property type="entry name" value="AcylCo_DH-like_C"/>
</dbReference>
<reference evidence="9" key="1">
    <citation type="submission" date="2020-07" db="EMBL/GenBank/DDBJ databases">
        <title>novel species isolated from the respiratory tract of Marmot.</title>
        <authorList>
            <person name="Zhang G."/>
        </authorList>
    </citation>
    <scope>NUCLEOTIDE SEQUENCE [LARGE SCALE GENOMIC DNA]</scope>
    <source>
        <strain evidence="9">686</strain>
    </source>
</reference>
<accession>A0A7D7R255</accession>
<dbReference type="SUPFAM" id="SSF56645">
    <property type="entry name" value="Acyl-CoA dehydrogenase NM domain-like"/>
    <property type="match status" value="1"/>
</dbReference>
<evidence type="ECO:0000256" key="5">
    <source>
        <dbReference type="ARBA" id="ARBA00023002"/>
    </source>
</evidence>
<dbReference type="InterPro" id="IPR009100">
    <property type="entry name" value="AcylCoA_DH/oxidase_NM_dom_sf"/>
</dbReference>
<evidence type="ECO:0000256" key="2">
    <source>
        <dbReference type="ARBA" id="ARBA00009347"/>
    </source>
</evidence>
<dbReference type="RefSeq" id="WP_219850082.1">
    <property type="nucleotide sequence ID" value="NZ_CP059491.1"/>
</dbReference>
<dbReference type="InterPro" id="IPR013786">
    <property type="entry name" value="AcylCoA_DH/ox_N"/>
</dbReference>
<dbReference type="SUPFAM" id="SSF47203">
    <property type="entry name" value="Acyl-CoA dehydrogenase C-terminal domain-like"/>
    <property type="match status" value="1"/>
</dbReference>
<name>A0A7D7R255_9ACTN</name>
<keyword evidence="9" id="KW-1185">Reference proteome</keyword>
<dbReference type="PANTHER" id="PTHR43884:SF20">
    <property type="entry name" value="ACYL-COA DEHYDROGENASE FADE28"/>
    <property type="match status" value="1"/>
</dbReference>
<dbReference type="AlphaFoldDB" id="A0A7D7R255"/>
<dbReference type="Gene3D" id="1.10.540.10">
    <property type="entry name" value="Acyl-CoA dehydrogenase/oxidase, N-terminal domain"/>
    <property type="match status" value="1"/>
</dbReference>
<dbReference type="Proteomes" id="UP000515663">
    <property type="component" value="Chromosome"/>
</dbReference>
<dbReference type="Pfam" id="PF02771">
    <property type="entry name" value="Acyl-CoA_dh_N"/>
    <property type="match status" value="1"/>
</dbReference>
<keyword evidence="3" id="KW-0285">Flavoprotein</keyword>
<dbReference type="InterPro" id="IPR037069">
    <property type="entry name" value="AcylCoA_DH/ox_N_sf"/>
</dbReference>
<proteinExistence type="inferred from homology"/>
<evidence type="ECO:0000313" key="9">
    <source>
        <dbReference type="Proteomes" id="UP000515663"/>
    </source>
</evidence>
<comment type="cofactor">
    <cofactor evidence="1">
        <name>FAD</name>
        <dbReference type="ChEBI" id="CHEBI:57692"/>
    </cofactor>
</comment>